<dbReference type="EC" id="4.3.2.10" evidence="4"/>
<dbReference type="Proteomes" id="UP001189143">
    <property type="component" value="Unassembled WGS sequence"/>
</dbReference>
<dbReference type="InterPro" id="IPR050064">
    <property type="entry name" value="IGPS_HisA/HisF"/>
</dbReference>
<comment type="function">
    <text evidence="9">IGPS catalyzes the conversion of PRFAR and glutamine to IGP, AICAR and glutamate. The HisF subunit catalyzes the cyclization activity that produces IGP and AICAR from PRFAR using the ammonia provided by the HisH subunit.</text>
</comment>
<dbReference type="Pfam" id="PF00977">
    <property type="entry name" value="His_biosynth"/>
    <property type="match status" value="1"/>
</dbReference>
<evidence type="ECO:0000313" key="16">
    <source>
        <dbReference type="Proteomes" id="UP001189143"/>
    </source>
</evidence>
<evidence type="ECO:0000256" key="5">
    <source>
        <dbReference type="ARBA" id="ARBA00016318"/>
    </source>
</evidence>
<accession>A0AAD1YD98</accession>
<evidence type="ECO:0000256" key="1">
    <source>
        <dbReference type="ARBA" id="ARBA00005091"/>
    </source>
</evidence>
<dbReference type="EMBL" id="CAMTCP010000111">
    <property type="protein sequence ID" value="CAI3560205.1"/>
    <property type="molecule type" value="Genomic_DNA"/>
</dbReference>
<evidence type="ECO:0000256" key="7">
    <source>
        <dbReference type="ARBA" id="ARBA00023102"/>
    </source>
</evidence>
<proteinExistence type="inferred from homology"/>
<protein>
    <recommendedName>
        <fullName evidence="5">Imidazole glycerol phosphate synthase subunit HisF</fullName>
        <ecNumber evidence="4">4.3.2.10</ecNumber>
    </recommendedName>
    <alternativeName>
        <fullName evidence="10">IGP synthase cyclase subunit</fullName>
    </alternativeName>
    <alternativeName>
        <fullName evidence="11">IGP synthase subunit HisF</fullName>
    </alternativeName>
    <alternativeName>
        <fullName evidence="12">ImGP synthase subunit HisF</fullName>
    </alternativeName>
</protein>
<dbReference type="AlphaFoldDB" id="A0AAD1YD98"/>
<dbReference type="Gene3D" id="3.20.20.70">
    <property type="entry name" value="Aldolase class I"/>
    <property type="match status" value="1"/>
</dbReference>
<name>A0AAD1YD98_9CLOT</name>
<comment type="catalytic activity">
    <reaction evidence="13">
        <text>5-[(5-phospho-1-deoxy-D-ribulos-1-ylimino)methylamino]-1-(5-phospho-beta-D-ribosyl)imidazole-4-carboxamide + L-glutamine = D-erythro-1-(imidazol-4-yl)glycerol 3-phosphate + 5-amino-1-(5-phospho-beta-D-ribosyl)imidazole-4-carboxamide + L-glutamate + H(+)</text>
        <dbReference type="Rhea" id="RHEA:24793"/>
        <dbReference type="ChEBI" id="CHEBI:15378"/>
        <dbReference type="ChEBI" id="CHEBI:29985"/>
        <dbReference type="ChEBI" id="CHEBI:58278"/>
        <dbReference type="ChEBI" id="CHEBI:58359"/>
        <dbReference type="ChEBI" id="CHEBI:58475"/>
        <dbReference type="ChEBI" id="CHEBI:58525"/>
        <dbReference type="EC" id="4.3.2.10"/>
    </reaction>
</comment>
<dbReference type="InterPro" id="IPR011060">
    <property type="entry name" value="RibuloseP-bd_barrel"/>
</dbReference>
<evidence type="ECO:0000256" key="2">
    <source>
        <dbReference type="ARBA" id="ARBA00009667"/>
    </source>
</evidence>
<evidence type="ECO:0000256" key="11">
    <source>
        <dbReference type="ARBA" id="ARBA00031409"/>
    </source>
</evidence>
<evidence type="ECO:0000313" key="15">
    <source>
        <dbReference type="EMBL" id="CAI3560205.1"/>
    </source>
</evidence>
<evidence type="ECO:0000256" key="9">
    <source>
        <dbReference type="ARBA" id="ARBA00025475"/>
    </source>
</evidence>
<dbReference type="PANTHER" id="PTHR21235">
    <property type="entry name" value="IMIDAZOLE GLYCEROL PHOSPHATE SYNTHASE SUBUNIT HISF/H IGP SYNTHASE SUBUNIT HISF/H"/>
    <property type="match status" value="1"/>
</dbReference>
<dbReference type="InterPro" id="IPR013785">
    <property type="entry name" value="Aldolase_TIM"/>
</dbReference>
<comment type="caution">
    <text evidence="15">The sequence shown here is derived from an EMBL/GenBank/DDBJ whole genome shotgun (WGS) entry which is preliminary data.</text>
</comment>
<dbReference type="SUPFAM" id="SSF51366">
    <property type="entry name" value="Ribulose-phoshate binding barrel"/>
    <property type="match status" value="1"/>
</dbReference>
<reference evidence="15" key="1">
    <citation type="submission" date="2022-10" db="EMBL/GenBank/DDBJ databases">
        <authorList>
            <person name="Aires J."/>
            <person name="Mesa V."/>
        </authorList>
    </citation>
    <scope>NUCLEOTIDE SEQUENCE</scope>
    <source>
        <strain evidence="15">Clostridium neonatale JD116</strain>
    </source>
</reference>
<dbReference type="GO" id="GO:0016829">
    <property type="term" value="F:lyase activity"/>
    <property type="evidence" value="ECO:0007669"/>
    <property type="project" value="UniProtKB-KW"/>
</dbReference>
<dbReference type="CDD" id="cd04731">
    <property type="entry name" value="HisF"/>
    <property type="match status" value="1"/>
</dbReference>
<evidence type="ECO:0000256" key="12">
    <source>
        <dbReference type="ARBA" id="ARBA00032401"/>
    </source>
</evidence>
<sequence>MLKVRVIPTLLFKDIGLVKGVGFNSWRRVDTVLPAIKVYNMREVDELILLDISASSQNRDPDYKEIEEFSKECFIPFTVGGGIKTLEHIKLLLRSGADKVCINSEAYNNINLIKEASDMFGSQCIVISIDAKLHEDGNYYCYSNCGTICINKRVEDWAKIVEANGAGEILITSIENDGTMKGYDLELIKRITDVVDIPVIASGGAGSYEDMYKAINYSKADAVAAASIFHFTEQTPKCAKNYLGLKGIPVRRT</sequence>
<keyword evidence="7 14" id="KW-0368">Histidine biosynthesis</keyword>
<evidence type="ECO:0000256" key="3">
    <source>
        <dbReference type="ARBA" id="ARBA00011152"/>
    </source>
</evidence>
<comment type="pathway">
    <text evidence="1">Amino-acid biosynthesis; L-histidine biosynthesis; L-histidine from 5-phospho-alpha-D-ribose 1-diphosphate: step 5/9.</text>
</comment>
<dbReference type="GO" id="GO:0000105">
    <property type="term" value="P:L-histidine biosynthetic process"/>
    <property type="evidence" value="ECO:0007669"/>
    <property type="project" value="UniProtKB-KW"/>
</dbReference>
<dbReference type="RefSeq" id="WP_317049615.1">
    <property type="nucleotide sequence ID" value="NZ_CAMRXC010000240.1"/>
</dbReference>
<comment type="similarity">
    <text evidence="2 14">Belongs to the HisA/HisF family.</text>
</comment>
<dbReference type="PANTHER" id="PTHR21235:SF2">
    <property type="entry name" value="IMIDAZOLE GLYCEROL PHOSPHATE SYNTHASE HISHF"/>
    <property type="match status" value="1"/>
</dbReference>
<comment type="subunit">
    <text evidence="3">Heterodimer of HisH and HisF.</text>
</comment>
<dbReference type="GO" id="GO:0000107">
    <property type="term" value="F:imidazoleglycerol-phosphate synthase activity"/>
    <property type="evidence" value="ECO:0007669"/>
    <property type="project" value="InterPro"/>
</dbReference>
<organism evidence="15 16">
    <name type="scientific">Clostridium neonatale</name>
    <dbReference type="NCBI Taxonomy" id="137838"/>
    <lineage>
        <taxon>Bacteria</taxon>
        <taxon>Bacillati</taxon>
        <taxon>Bacillota</taxon>
        <taxon>Clostridia</taxon>
        <taxon>Eubacteriales</taxon>
        <taxon>Clostridiaceae</taxon>
        <taxon>Clostridium</taxon>
    </lineage>
</organism>
<dbReference type="InterPro" id="IPR004651">
    <property type="entry name" value="HisF"/>
</dbReference>
<evidence type="ECO:0000256" key="4">
    <source>
        <dbReference type="ARBA" id="ARBA00012809"/>
    </source>
</evidence>
<gene>
    <name evidence="15" type="primary">hisF</name>
    <name evidence="15" type="ORF">CNEO2_10087</name>
</gene>
<keyword evidence="6 14" id="KW-0028">Amino-acid biosynthesis</keyword>
<evidence type="ECO:0000256" key="8">
    <source>
        <dbReference type="ARBA" id="ARBA00023239"/>
    </source>
</evidence>
<evidence type="ECO:0000256" key="13">
    <source>
        <dbReference type="ARBA" id="ARBA00047838"/>
    </source>
</evidence>
<evidence type="ECO:0000256" key="6">
    <source>
        <dbReference type="ARBA" id="ARBA00022605"/>
    </source>
</evidence>
<keyword evidence="8 15" id="KW-0456">Lyase</keyword>
<evidence type="ECO:0000256" key="14">
    <source>
        <dbReference type="RuleBase" id="RU003657"/>
    </source>
</evidence>
<evidence type="ECO:0000256" key="10">
    <source>
        <dbReference type="ARBA" id="ARBA00030264"/>
    </source>
</evidence>
<dbReference type="InterPro" id="IPR006062">
    <property type="entry name" value="His_biosynth"/>
</dbReference>